<organism evidence="4 5">
    <name type="scientific">Fusarium oxysporum f. sp. conglutinans</name>
    <dbReference type="NCBI Taxonomy" id="100902"/>
    <lineage>
        <taxon>Eukaryota</taxon>
        <taxon>Fungi</taxon>
        <taxon>Dikarya</taxon>
        <taxon>Ascomycota</taxon>
        <taxon>Pezizomycotina</taxon>
        <taxon>Sordariomycetes</taxon>
        <taxon>Hypocreomycetidae</taxon>
        <taxon>Hypocreales</taxon>
        <taxon>Nectriaceae</taxon>
        <taxon>Fusarium</taxon>
        <taxon>Fusarium oxysporum species complex</taxon>
    </lineage>
</organism>
<dbReference type="EMBL" id="JACDXP010000018">
    <property type="protein sequence ID" value="KAF6512996.1"/>
    <property type="molecule type" value="Genomic_DNA"/>
</dbReference>
<evidence type="ECO:0000256" key="1">
    <source>
        <dbReference type="ARBA" id="ARBA00006328"/>
    </source>
</evidence>
<sequence length="314" mass="34165">MAPSILIAGPTGNTGRSLVETLSKLLVSSDAFSGWKILALTRSSSGAAAQKLAKLPRVEIMEQNWVNITAGWLREHNVKRAFIAPQSLPNQFAEESTFHVAALNGGVEYVVRISTTFSNVRPDCLAFNARAHWAIEAMLSTPEFERLQWTSIQPNFFAQTALTPAVELINNYRKTGKQSTLRLFPAEDSPLALIDSDDIGILAAHLLFSDDLNVHNKAKYVLNGPEDITGREIVAIIEKHLGTQVEDVVFKDTSTIDQIAAAFPDSEHLILSIKDAVGTAWDGKLIASATSREVLRIAAPKGTPAGVLKRLLDS</sequence>
<evidence type="ECO:0000256" key="2">
    <source>
        <dbReference type="ARBA" id="ARBA00022857"/>
    </source>
</evidence>
<dbReference type="PANTHER" id="PTHR42748">
    <property type="entry name" value="NITROGEN METABOLITE REPRESSION PROTEIN NMRA FAMILY MEMBER"/>
    <property type="match status" value="1"/>
</dbReference>
<dbReference type="InterPro" id="IPR051164">
    <property type="entry name" value="NmrA-like_oxidored"/>
</dbReference>
<dbReference type="AlphaFoldDB" id="A0A8H6G859"/>
<evidence type="ECO:0000259" key="3">
    <source>
        <dbReference type="Pfam" id="PF05368"/>
    </source>
</evidence>
<protein>
    <recommendedName>
        <fullName evidence="3">NmrA-like domain-containing protein</fullName>
    </recommendedName>
</protein>
<dbReference type="SUPFAM" id="SSF51735">
    <property type="entry name" value="NAD(P)-binding Rossmann-fold domains"/>
    <property type="match status" value="1"/>
</dbReference>
<feature type="domain" description="NmrA-like" evidence="3">
    <location>
        <begin position="4"/>
        <end position="265"/>
    </location>
</feature>
<comment type="caution">
    <text evidence="4">The sequence shown here is derived from an EMBL/GenBank/DDBJ whole genome shotgun (WGS) entry which is preliminary data.</text>
</comment>
<dbReference type="InterPro" id="IPR008030">
    <property type="entry name" value="NmrA-like"/>
</dbReference>
<dbReference type="InterPro" id="IPR036291">
    <property type="entry name" value="NAD(P)-bd_dom_sf"/>
</dbReference>
<evidence type="ECO:0000313" key="5">
    <source>
        <dbReference type="Proteomes" id="UP000593570"/>
    </source>
</evidence>
<accession>A0A8H6G859</accession>
<name>A0A8H6G859_FUSOX</name>
<keyword evidence="2" id="KW-0521">NADP</keyword>
<proteinExistence type="inferred from homology"/>
<dbReference type="Pfam" id="PF05368">
    <property type="entry name" value="NmrA"/>
    <property type="match status" value="1"/>
</dbReference>
<gene>
    <name evidence="4" type="ORF">HZS61_007254</name>
</gene>
<dbReference type="Proteomes" id="UP000593570">
    <property type="component" value="Unassembled WGS sequence"/>
</dbReference>
<dbReference type="GO" id="GO:0005634">
    <property type="term" value="C:nucleus"/>
    <property type="evidence" value="ECO:0007669"/>
    <property type="project" value="TreeGrafter"/>
</dbReference>
<evidence type="ECO:0000313" key="4">
    <source>
        <dbReference type="EMBL" id="KAF6512996.1"/>
    </source>
</evidence>
<dbReference type="Gene3D" id="3.40.50.720">
    <property type="entry name" value="NAD(P)-binding Rossmann-like Domain"/>
    <property type="match status" value="1"/>
</dbReference>
<dbReference type="Gene3D" id="3.90.25.10">
    <property type="entry name" value="UDP-galactose 4-epimerase, domain 1"/>
    <property type="match status" value="1"/>
</dbReference>
<dbReference type="PANTHER" id="PTHR42748:SF31">
    <property type="entry name" value="NMRA-LIKE DOMAIN-CONTAINING PROTEIN-RELATED"/>
    <property type="match status" value="1"/>
</dbReference>
<reference evidence="4" key="1">
    <citation type="journal article" date="2020" name="bioRxiv">
        <title>A chromosome-scale genome assembly for the Fusarium oxysporum strain Fo5176 to establish a model Arabidopsis-fungal pathosystem.</title>
        <authorList>
            <person name="Fokkens L."/>
            <person name="Guo L."/>
            <person name="Dora S."/>
            <person name="Wang B."/>
            <person name="Ye K."/>
            <person name="Sanchez-Rodriguez C."/>
            <person name="Croll D."/>
        </authorList>
    </citation>
    <scope>NUCLEOTIDE SEQUENCE [LARGE SCALE GENOMIC DNA]</scope>
    <source>
        <strain evidence="4">Fo5176</strain>
    </source>
</reference>
<comment type="similarity">
    <text evidence="1">Belongs to the NmrA-type oxidoreductase family.</text>
</comment>